<dbReference type="PROSITE" id="PS00178">
    <property type="entry name" value="AA_TRNA_LIGASE_I"/>
    <property type="match status" value="1"/>
</dbReference>
<evidence type="ECO:0000256" key="7">
    <source>
        <dbReference type="ARBA" id="ARBA00023146"/>
    </source>
</evidence>
<dbReference type="InterPro" id="IPR002307">
    <property type="entry name" value="Tyr-tRNA-ligase"/>
</dbReference>
<protein>
    <recommendedName>
        <fullName evidence="1 9">Tyrosine--tRNA ligase</fullName>
        <ecNumber evidence="1 9">6.1.1.1</ecNumber>
    </recommendedName>
</protein>
<evidence type="ECO:0000256" key="9">
    <source>
        <dbReference type="NCBIfam" id="TIGR00234"/>
    </source>
</evidence>
<comment type="caution">
    <text evidence="13">The sequence shown here is derived from an EMBL/GenBank/DDBJ whole genome shotgun (WGS) entry which is preliminary data.</text>
</comment>
<keyword evidence="7 11" id="KW-0030">Aminoacyl-tRNA synthetase</keyword>
<dbReference type="PRINTS" id="PR01040">
    <property type="entry name" value="TRNASYNTHTYR"/>
</dbReference>
<evidence type="ECO:0000256" key="3">
    <source>
        <dbReference type="ARBA" id="ARBA00022741"/>
    </source>
</evidence>
<dbReference type="InterPro" id="IPR054608">
    <property type="entry name" value="SYY-like_C"/>
</dbReference>
<dbReference type="Pfam" id="PF22421">
    <property type="entry name" value="SYY_C-terminal"/>
    <property type="match status" value="1"/>
</dbReference>
<comment type="catalytic activity">
    <reaction evidence="8">
        <text>tRNA(Tyr) + L-tyrosine + ATP = L-tyrosyl-tRNA(Tyr) + AMP + diphosphate + H(+)</text>
        <dbReference type="Rhea" id="RHEA:10220"/>
        <dbReference type="Rhea" id="RHEA-COMP:9706"/>
        <dbReference type="Rhea" id="RHEA-COMP:9707"/>
        <dbReference type="ChEBI" id="CHEBI:15378"/>
        <dbReference type="ChEBI" id="CHEBI:30616"/>
        <dbReference type="ChEBI" id="CHEBI:33019"/>
        <dbReference type="ChEBI" id="CHEBI:58315"/>
        <dbReference type="ChEBI" id="CHEBI:78442"/>
        <dbReference type="ChEBI" id="CHEBI:78536"/>
        <dbReference type="ChEBI" id="CHEBI:456215"/>
        <dbReference type="EC" id="6.1.1.1"/>
    </reaction>
</comment>
<dbReference type="EC" id="6.1.1.1" evidence="1 9"/>
<evidence type="ECO:0000256" key="11">
    <source>
        <dbReference type="RuleBase" id="RU363036"/>
    </source>
</evidence>
<dbReference type="InterPro" id="IPR036986">
    <property type="entry name" value="S4_RNA-bd_sf"/>
</dbReference>
<gene>
    <name evidence="13" type="ORF">AUJ35_00245</name>
</gene>
<evidence type="ECO:0000256" key="1">
    <source>
        <dbReference type="ARBA" id="ARBA00013160"/>
    </source>
</evidence>
<dbReference type="PANTHER" id="PTHR11766">
    <property type="entry name" value="TYROSYL-TRNA SYNTHETASE"/>
    <property type="match status" value="1"/>
</dbReference>
<dbReference type="InterPro" id="IPR024088">
    <property type="entry name" value="Tyr-tRNA-ligase_bac-type"/>
</dbReference>
<dbReference type="GO" id="GO:0005524">
    <property type="term" value="F:ATP binding"/>
    <property type="evidence" value="ECO:0007669"/>
    <property type="project" value="UniProtKB-KW"/>
</dbReference>
<keyword evidence="2 11" id="KW-0436">Ligase</keyword>
<dbReference type="CDD" id="cd00165">
    <property type="entry name" value="S4"/>
    <property type="match status" value="1"/>
</dbReference>
<dbReference type="GO" id="GO:0006437">
    <property type="term" value="P:tyrosyl-tRNA aminoacylation"/>
    <property type="evidence" value="ECO:0007669"/>
    <property type="project" value="UniProtKB-UniRule"/>
</dbReference>
<evidence type="ECO:0000256" key="8">
    <source>
        <dbReference type="ARBA" id="ARBA00048248"/>
    </source>
</evidence>
<evidence type="ECO:0000256" key="2">
    <source>
        <dbReference type="ARBA" id="ARBA00022598"/>
    </source>
</evidence>
<feature type="domain" description="Tyrosine--tRNA ligase SYY-like C-terminal" evidence="12">
    <location>
        <begin position="329"/>
        <end position="405"/>
    </location>
</feature>
<evidence type="ECO:0000256" key="5">
    <source>
        <dbReference type="ARBA" id="ARBA00022884"/>
    </source>
</evidence>
<keyword evidence="5 10" id="KW-0694">RNA-binding</keyword>
<evidence type="ECO:0000256" key="6">
    <source>
        <dbReference type="ARBA" id="ARBA00022917"/>
    </source>
</evidence>
<dbReference type="InterPro" id="IPR014729">
    <property type="entry name" value="Rossmann-like_a/b/a_fold"/>
</dbReference>
<dbReference type="GO" id="GO:0004831">
    <property type="term" value="F:tyrosine-tRNA ligase activity"/>
    <property type="evidence" value="ECO:0007669"/>
    <property type="project" value="UniProtKB-UniRule"/>
</dbReference>
<dbReference type="Gene3D" id="1.10.240.10">
    <property type="entry name" value="Tyrosyl-Transfer RNA Synthetase"/>
    <property type="match status" value="1"/>
</dbReference>
<name>A0A1J4T9J2_9BACT</name>
<comment type="similarity">
    <text evidence="11">Belongs to the class-I aminoacyl-tRNA synthetase family.</text>
</comment>
<keyword evidence="4 11" id="KW-0067">ATP-binding</keyword>
<organism evidence="13 14">
    <name type="scientific">Candidatus Falkowbacteria bacterium CG1_02_41_21</name>
    <dbReference type="NCBI Taxonomy" id="1805147"/>
    <lineage>
        <taxon>Bacteria</taxon>
        <taxon>Candidatus Falkowiibacteriota</taxon>
    </lineage>
</organism>
<evidence type="ECO:0000313" key="13">
    <source>
        <dbReference type="EMBL" id="OIO08434.1"/>
    </source>
</evidence>
<dbReference type="GO" id="GO:0003723">
    <property type="term" value="F:RNA binding"/>
    <property type="evidence" value="ECO:0007669"/>
    <property type="project" value="UniProtKB-KW"/>
</dbReference>
<dbReference type="SUPFAM" id="SSF52374">
    <property type="entry name" value="Nucleotidylyl transferase"/>
    <property type="match status" value="1"/>
</dbReference>
<dbReference type="PANTHER" id="PTHR11766:SF1">
    <property type="entry name" value="TYROSINE--TRNA LIGASE"/>
    <property type="match status" value="1"/>
</dbReference>
<reference evidence="13 14" key="1">
    <citation type="journal article" date="2016" name="Environ. Microbiol.">
        <title>Genomic resolution of a cold subsurface aquifer community provides metabolic insights for novel microbes adapted to high CO concentrations.</title>
        <authorList>
            <person name="Probst A.J."/>
            <person name="Castelle C.J."/>
            <person name="Singh A."/>
            <person name="Brown C.T."/>
            <person name="Anantharaman K."/>
            <person name="Sharon I."/>
            <person name="Hug L.A."/>
            <person name="Burstein D."/>
            <person name="Emerson J.B."/>
            <person name="Thomas B.C."/>
            <person name="Banfield J.F."/>
        </authorList>
    </citation>
    <scope>NUCLEOTIDE SEQUENCE [LARGE SCALE GENOMIC DNA]</scope>
    <source>
        <strain evidence="13">CG1_02_41_21</strain>
    </source>
</reference>
<dbReference type="EMBL" id="MNUV01000006">
    <property type="protein sequence ID" value="OIO08434.1"/>
    <property type="molecule type" value="Genomic_DNA"/>
</dbReference>
<evidence type="ECO:0000256" key="10">
    <source>
        <dbReference type="PROSITE-ProRule" id="PRU00182"/>
    </source>
</evidence>
<sequence length="409" mass="46244">MAKVITDKKLVDELLSRGVEKIYPNRELLEKKLLSGAKIRLYCGYDPSANALHIGNAISINKLAQFQKLGHEVIFLIGDFTGMIGDPTDKKATRQKLTRKEVLTNSRHYQAQASAYLDFDGGNPAQVLYNSAWNDKLTFKDLIELSSNFTVQQMIQRDMFQDRLKEARPIYLHEFLYPLAQAYDSVTMDVDLEIGGNDQMFNMMCGRDLMKSLKNKEKFVLTLKLLTDDAGSKMGKSEGNAVFLDAKPNDMYGIIMSWPDGTIPTAFELCTNVPYEEVKKITSNLKTSRANPRDLKMHLAFEITKIYHGEKLALEAQENFIKTVQNKEMPDEIPGHKTNSSSINIVDLLVESKLAPSKNEARRLIEQGGIKIKEGNNDFAVVKNANLTIEIKKGIIVQRGKRQYLKITK</sequence>
<proteinExistence type="inferred from homology"/>
<evidence type="ECO:0000256" key="4">
    <source>
        <dbReference type="ARBA" id="ARBA00022840"/>
    </source>
</evidence>
<evidence type="ECO:0000259" key="12">
    <source>
        <dbReference type="Pfam" id="PF22421"/>
    </source>
</evidence>
<evidence type="ECO:0000313" key="14">
    <source>
        <dbReference type="Proteomes" id="UP000182860"/>
    </source>
</evidence>
<accession>A0A1J4T9J2</accession>
<dbReference type="Pfam" id="PF00579">
    <property type="entry name" value="tRNA-synt_1b"/>
    <property type="match status" value="1"/>
</dbReference>
<dbReference type="InterPro" id="IPR001412">
    <property type="entry name" value="aa-tRNA-synth_I_CS"/>
</dbReference>
<dbReference type="PROSITE" id="PS50889">
    <property type="entry name" value="S4"/>
    <property type="match status" value="1"/>
</dbReference>
<dbReference type="Gene3D" id="3.10.290.10">
    <property type="entry name" value="RNA-binding S4 domain"/>
    <property type="match status" value="1"/>
</dbReference>
<dbReference type="InterPro" id="IPR002305">
    <property type="entry name" value="aa-tRNA-synth_Ic"/>
</dbReference>
<dbReference type="CDD" id="cd00805">
    <property type="entry name" value="TyrRS_core"/>
    <property type="match status" value="1"/>
</dbReference>
<dbReference type="Gene3D" id="3.40.50.620">
    <property type="entry name" value="HUPs"/>
    <property type="match status" value="1"/>
</dbReference>
<dbReference type="NCBIfam" id="TIGR00234">
    <property type="entry name" value="tyrS"/>
    <property type="match status" value="1"/>
</dbReference>
<dbReference type="GO" id="GO:0005829">
    <property type="term" value="C:cytosol"/>
    <property type="evidence" value="ECO:0007669"/>
    <property type="project" value="TreeGrafter"/>
</dbReference>
<dbReference type="Proteomes" id="UP000182860">
    <property type="component" value="Unassembled WGS sequence"/>
</dbReference>
<dbReference type="SUPFAM" id="SSF55174">
    <property type="entry name" value="Alpha-L RNA-binding motif"/>
    <property type="match status" value="1"/>
</dbReference>
<keyword evidence="3 11" id="KW-0547">Nucleotide-binding</keyword>
<dbReference type="AlphaFoldDB" id="A0A1J4T9J2"/>
<keyword evidence="6 11" id="KW-0648">Protein biosynthesis</keyword>